<gene>
    <name evidence="1" type="ORF">ACOLOM_LOCUS12696</name>
</gene>
<proteinExistence type="predicted"/>
<accession>A0ACA9QJS5</accession>
<comment type="caution">
    <text evidence="1">The sequence shown here is derived from an EMBL/GenBank/DDBJ whole genome shotgun (WGS) entry which is preliminary data.</text>
</comment>
<keyword evidence="2" id="KW-1185">Reference proteome</keyword>
<sequence length="139" mass="15220">MSAPSSSNPSNNCPNDKVRIFIRSPTTPSPEGFSVLTSSDSSVLALKQAIYETHPQKPNVRDQKLIYRGRVLNDSDTIINVLRNGLETDQIFHLVVKPSFQAIAETTGIPISPPNSISSSQNIRLSQENTSNTTNPRTN</sequence>
<dbReference type="Proteomes" id="UP000789525">
    <property type="component" value="Unassembled WGS sequence"/>
</dbReference>
<protein>
    <submittedName>
        <fullName evidence="1">6254_t:CDS:1</fullName>
    </submittedName>
</protein>
<evidence type="ECO:0000313" key="2">
    <source>
        <dbReference type="Proteomes" id="UP000789525"/>
    </source>
</evidence>
<evidence type="ECO:0000313" key="1">
    <source>
        <dbReference type="EMBL" id="CAG8750968.1"/>
    </source>
</evidence>
<reference evidence="1" key="1">
    <citation type="submission" date="2021-06" db="EMBL/GenBank/DDBJ databases">
        <authorList>
            <person name="Kallberg Y."/>
            <person name="Tangrot J."/>
            <person name="Rosling A."/>
        </authorList>
    </citation>
    <scope>NUCLEOTIDE SEQUENCE</scope>
    <source>
        <strain evidence="1">CL356</strain>
    </source>
</reference>
<organism evidence="1 2">
    <name type="scientific">Acaulospora colombiana</name>
    <dbReference type="NCBI Taxonomy" id="27376"/>
    <lineage>
        <taxon>Eukaryota</taxon>
        <taxon>Fungi</taxon>
        <taxon>Fungi incertae sedis</taxon>
        <taxon>Mucoromycota</taxon>
        <taxon>Glomeromycotina</taxon>
        <taxon>Glomeromycetes</taxon>
        <taxon>Diversisporales</taxon>
        <taxon>Acaulosporaceae</taxon>
        <taxon>Acaulospora</taxon>
    </lineage>
</organism>
<feature type="non-terminal residue" evidence="1">
    <location>
        <position position="139"/>
    </location>
</feature>
<name>A0ACA9QJS5_9GLOM</name>
<dbReference type="EMBL" id="CAJVPT010053157">
    <property type="protein sequence ID" value="CAG8750968.1"/>
    <property type="molecule type" value="Genomic_DNA"/>
</dbReference>